<dbReference type="Proteomes" id="UP000069705">
    <property type="component" value="Unassembled WGS sequence"/>
</dbReference>
<dbReference type="PROSITE" id="PS51257">
    <property type="entry name" value="PROKAR_LIPOPROTEIN"/>
    <property type="match status" value="1"/>
</dbReference>
<dbReference type="AlphaFoldDB" id="A0A100WVE6"/>
<organism evidence="2 3">
    <name type="scientific">Mycolicibacterium fortuitum subsp. acetamidolyticum</name>
    <dbReference type="NCBI Taxonomy" id="144550"/>
    <lineage>
        <taxon>Bacteria</taxon>
        <taxon>Bacillati</taxon>
        <taxon>Actinomycetota</taxon>
        <taxon>Actinomycetes</taxon>
        <taxon>Mycobacteriales</taxon>
        <taxon>Mycobacteriaceae</taxon>
        <taxon>Mycolicibacterium</taxon>
    </lineage>
</organism>
<accession>A0A100WVE6</accession>
<evidence type="ECO:0000313" key="2">
    <source>
        <dbReference type="EMBL" id="GAT05113.1"/>
    </source>
</evidence>
<name>A0A100WVE6_MYCFO</name>
<dbReference type="EMBL" id="BCSZ01000053">
    <property type="protein sequence ID" value="GAT05113.1"/>
    <property type="molecule type" value="Genomic_DNA"/>
</dbReference>
<reference evidence="3" key="2">
    <citation type="submission" date="2016-02" db="EMBL/GenBank/DDBJ databases">
        <title>Draft genome sequence of five rapidly growing Mycobacterium species.</title>
        <authorList>
            <person name="Katahira K."/>
            <person name="Gotou Y."/>
            <person name="Iida K."/>
            <person name="Ogura Y."/>
            <person name="Hayashi T."/>
        </authorList>
    </citation>
    <scope>NUCLEOTIDE SEQUENCE [LARGE SCALE GENOMIC DNA]</scope>
    <source>
        <strain evidence="3">JCM6368</strain>
    </source>
</reference>
<comment type="caution">
    <text evidence="2">The sequence shown here is derived from an EMBL/GenBank/DDBJ whole genome shotgun (WGS) entry which is preliminary data.</text>
</comment>
<reference evidence="2 3" key="1">
    <citation type="journal article" date="2016" name="Genome Announc.">
        <title>Draft Genome Sequences of Five Rapidly Growing Mycobacterium Species, M. thermoresistibile, M. fortuitum subsp. acetamidolyticum, M. canariasense, M. brisbanense, and M. novocastrense.</title>
        <authorList>
            <person name="Katahira K."/>
            <person name="Ogura Y."/>
            <person name="Gotoh Y."/>
            <person name="Hayashi T."/>
        </authorList>
    </citation>
    <scope>NUCLEOTIDE SEQUENCE [LARGE SCALE GENOMIC DNA]</scope>
    <source>
        <strain evidence="2 3">JCM6368</strain>
    </source>
</reference>
<gene>
    <name evidence="2" type="ORF">RMCFA_5224</name>
</gene>
<feature type="chain" id="PRO_5039706043" description="Lipoprotein" evidence="1">
    <location>
        <begin position="24"/>
        <end position="166"/>
    </location>
</feature>
<proteinExistence type="predicted"/>
<evidence type="ECO:0000313" key="3">
    <source>
        <dbReference type="Proteomes" id="UP000069705"/>
    </source>
</evidence>
<keyword evidence="1" id="KW-0732">Signal</keyword>
<sequence length="166" mass="17803">MLMTPFRVLGAALALALSVFIGGCDGSDQTGRPGTDASVQNNQIRHDLEPLTKRFPEIGKPVSATWMGGTLGVQSDGRATVPGPSDYWIEAIIELEPATADALRAKYVPTPTGEVPKLKEALQKDVPAGPFLTSVAMDKALSNNDWRSTTYLDSRSNTLVMRSVDD</sequence>
<evidence type="ECO:0000256" key="1">
    <source>
        <dbReference type="SAM" id="SignalP"/>
    </source>
</evidence>
<protein>
    <recommendedName>
        <fullName evidence="4">Lipoprotein</fullName>
    </recommendedName>
</protein>
<feature type="signal peptide" evidence="1">
    <location>
        <begin position="1"/>
        <end position="23"/>
    </location>
</feature>
<evidence type="ECO:0008006" key="4">
    <source>
        <dbReference type="Google" id="ProtNLM"/>
    </source>
</evidence>